<sequence>MRAVEKCRYIQIYIRQDNHAKVYSTGRKMYIGSANATEQSSNNVEFGVLIEDKQAIESLEGILFFEGLLDSYPIFADAYFHSELKVFFSGILGIAASLMKHIRLCYTNPGVDVEGIKNNEIKIKELSSKVKTLLCTFKGAVRGWDWDNEKFTQNPTYGEHVNLILQQLDQAIQACIGQVTSNYLNYSLKSLCNSANKEFDLFRMNMMYGNQNLKFEEYSFSILRSIYESLTHLRTWSIFEGPEVTPTAIKKLKFTLAEWLNNPSLLDRIECFEEL</sequence>
<organism evidence="1 2">
    <name type="scientific">Alicyclobacillus dauci</name>
    <dbReference type="NCBI Taxonomy" id="1475485"/>
    <lineage>
        <taxon>Bacteria</taxon>
        <taxon>Bacillati</taxon>
        <taxon>Bacillota</taxon>
        <taxon>Bacilli</taxon>
        <taxon>Bacillales</taxon>
        <taxon>Alicyclobacillaceae</taxon>
        <taxon>Alicyclobacillus</taxon>
    </lineage>
</organism>
<dbReference type="RefSeq" id="WP_268046670.1">
    <property type="nucleotide sequence ID" value="NZ_CP104064.1"/>
</dbReference>
<accession>A0ABY6Z8I7</accession>
<evidence type="ECO:0000313" key="1">
    <source>
        <dbReference type="EMBL" id="WAH39028.1"/>
    </source>
</evidence>
<protein>
    <recommendedName>
        <fullName evidence="3">PLD phosphodiesterase domain-containing protein</fullName>
    </recommendedName>
</protein>
<keyword evidence="2" id="KW-1185">Reference proteome</keyword>
<dbReference type="Proteomes" id="UP001164803">
    <property type="component" value="Chromosome"/>
</dbReference>
<reference evidence="1" key="1">
    <citation type="submission" date="2022-08" db="EMBL/GenBank/DDBJ databases">
        <title>Alicyclobacillus dauci DSM2870, complete genome.</title>
        <authorList>
            <person name="Wang Q."/>
            <person name="Cai R."/>
            <person name="Wang Z."/>
        </authorList>
    </citation>
    <scope>NUCLEOTIDE SEQUENCE</scope>
    <source>
        <strain evidence="1">DSM 28700</strain>
    </source>
</reference>
<evidence type="ECO:0008006" key="3">
    <source>
        <dbReference type="Google" id="ProtNLM"/>
    </source>
</evidence>
<name>A0ABY6Z8I7_9BACL</name>
<gene>
    <name evidence="1" type="ORF">NZD86_11360</name>
</gene>
<proteinExistence type="predicted"/>
<evidence type="ECO:0000313" key="2">
    <source>
        <dbReference type="Proteomes" id="UP001164803"/>
    </source>
</evidence>
<dbReference type="EMBL" id="CP104064">
    <property type="protein sequence ID" value="WAH39028.1"/>
    <property type="molecule type" value="Genomic_DNA"/>
</dbReference>
<dbReference type="SUPFAM" id="SSF56024">
    <property type="entry name" value="Phospholipase D/nuclease"/>
    <property type="match status" value="1"/>
</dbReference>
<dbReference type="Gene3D" id="3.30.870.10">
    <property type="entry name" value="Endonuclease Chain A"/>
    <property type="match status" value="1"/>
</dbReference>